<organism evidence="4 5">
    <name type="scientific">Vibrio harveyi</name>
    <name type="common">Beneckea harveyi</name>
    <dbReference type="NCBI Taxonomy" id="669"/>
    <lineage>
        <taxon>Bacteria</taxon>
        <taxon>Pseudomonadati</taxon>
        <taxon>Pseudomonadota</taxon>
        <taxon>Gammaproteobacteria</taxon>
        <taxon>Vibrionales</taxon>
        <taxon>Vibrionaceae</taxon>
        <taxon>Vibrio</taxon>
    </lineage>
</organism>
<sequence>MTLVKRFMLGTLLFLPSLSYGGDFVYVCSLKPFMDTFSQAGRTEAEARQNVRSSCEKQYGEGSIFCKTSDAKCEGSSLLGSSDSDVSDNASAVIYQYRHQTGPSLMLSHDISDLSMYKFDDKMSSFSIPRGWRVRFYVDKNFRGDYYTRDHGSYNADGFEDKISSIKIISR</sequence>
<name>A0A8B3DQ34_VIBHA</name>
<dbReference type="InterPro" id="IPR001064">
    <property type="entry name" value="Beta/gamma_crystallin"/>
</dbReference>
<dbReference type="SUPFAM" id="SSF49695">
    <property type="entry name" value="gamma-Crystallin-like"/>
    <property type="match status" value="1"/>
</dbReference>
<comment type="similarity">
    <text evidence="1">Belongs to the beta/gamma-crystallin family.</text>
</comment>
<evidence type="ECO:0000313" key="5">
    <source>
        <dbReference type="Proteomes" id="UP000253437"/>
    </source>
</evidence>
<proteinExistence type="inferred from homology"/>
<evidence type="ECO:0000259" key="3">
    <source>
        <dbReference type="PROSITE" id="PS50915"/>
    </source>
</evidence>
<evidence type="ECO:0000313" key="4">
    <source>
        <dbReference type="EMBL" id="RIW13881.1"/>
    </source>
</evidence>
<protein>
    <recommendedName>
        <fullName evidence="3">Beta/gamma crystallin 'Greek key' domain-containing protein</fullName>
    </recommendedName>
</protein>
<dbReference type="Proteomes" id="UP000253437">
    <property type="component" value="Unassembled WGS sequence"/>
</dbReference>
<keyword evidence="2" id="KW-0677">Repeat</keyword>
<dbReference type="PROSITE" id="PS50915">
    <property type="entry name" value="CRYSTALLIN_BETA_GAMMA"/>
    <property type="match status" value="1"/>
</dbReference>
<evidence type="ECO:0000256" key="2">
    <source>
        <dbReference type="ARBA" id="ARBA00022737"/>
    </source>
</evidence>
<dbReference type="Pfam" id="PF00030">
    <property type="entry name" value="Crystall"/>
    <property type="match status" value="1"/>
</dbReference>
<gene>
    <name evidence="4" type="ORF">DS957_010155</name>
</gene>
<evidence type="ECO:0000256" key="1">
    <source>
        <dbReference type="ARBA" id="ARBA00009646"/>
    </source>
</evidence>
<accession>A0A8B3DQ34</accession>
<dbReference type="SMART" id="SM00247">
    <property type="entry name" value="XTALbg"/>
    <property type="match status" value="1"/>
</dbReference>
<feature type="domain" description="Beta/gamma crystallin 'Greek key'" evidence="3">
    <location>
        <begin position="132"/>
        <end position="170"/>
    </location>
</feature>
<dbReference type="AlphaFoldDB" id="A0A8B3DQ34"/>
<dbReference type="EMBL" id="QOUW02000027">
    <property type="protein sequence ID" value="RIW13881.1"/>
    <property type="molecule type" value="Genomic_DNA"/>
</dbReference>
<comment type="caution">
    <text evidence="4">The sequence shown here is derived from an EMBL/GenBank/DDBJ whole genome shotgun (WGS) entry which is preliminary data.</text>
</comment>
<dbReference type="Gene3D" id="2.60.20.10">
    <property type="entry name" value="Crystallins"/>
    <property type="match status" value="1"/>
</dbReference>
<dbReference type="InterPro" id="IPR011024">
    <property type="entry name" value="G_crystallin-like"/>
</dbReference>
<reference evidence="4 5" key="1">
    <citation type="submission" date="2018-08" db="EMBL/GenBank/DDBJ databases">
        <title>Vibrio harveyi strains pathogenic to white snook Centropomus viridis Lockington (1877) and potential probiotic bacteria.</title>
        <authorList>
            <person name="Soto-Rodriguez S."/>
            <person name="Gomez-Gil B."/>
            <person name="Lozano-Olvera R."/>
        </authorList>
    </citation>
    <scope>NUCLEOTIDE SEQUENCE [LARGE SCALE GENOMIC DNA]</scope>
    <source>
        <strain evidence="4 5">CAIM 1508</strain>
    </source>
</reference>